<dbReference type="EMBL" id="CAJHNJ030000029">
    <property type="protein sequence ID" value="CAG9124116.1"/>
    <property type="molecule type" value="Genomic_DNA"/>
</dbReference>
<proteinExistence type="predicted"/>
<protein>
    <submittedName>
        <fullName evidence="1">(diamondback moth) hypothetical protein</fullName>
    </submittedName>
</protein>
<reference evidence="1" key="1">
    <citation type="submission" date="2020-11" db="EMBL/GenBank/DDBJ databases">
        <authorList>
            <person name="Whiteford S."/>
        </authorList>
    </citation>
    <scope>NUCLEOTIDE SEQUENCE</scope>
</reference>
<comment type="caution">
    <text evidence="1">The sequence shown here is derived from an EMBL/GenBank/DDBJ whole genome shotgun (WGS) entry which is preliminary data.</text>
</comment>
<evidence type="ECO:0000313" key="2">
    <source>
        <dbReference type="Proteomes" id="UP000653454"/>
    </source>
</evidence>
<accession>A0A8S4F8U6</accession>
<dbReference type="Proteomes" id="UP000653454">
    <property type="component" value="Unassembled WGS sequence"/>
</dbReference>
<keyword evidence="2" id="KW-1185">Reference proteome</keyword>
<name>A0A8S4F8U6_PLUXY</name>
<gene>
    <name evidence="1" type="ORF">PLXY2_LOCUS8115</name>
</gene>
<dbReference type="AlphaFoldDB" id="A0A8S4F8U6"/>
<organism evidence="1 2">
    <name type="scientific">Plutella xylostella</name>
    <name type="common">Diamondback moth</name>
    <name type="synonym">Plutella maculipennis</name>
    <dbReference type="NCBI Taxonomy" id="51655"/>
    <lineage>
        <taxon>Eukaryota</taxon>
        <taxon>Metazoa</taxon>
        <taxon>Ecdysozoa</taxon>
        <taxon>Arthropoda</taxon>
        <taxon>Hexapoda</taxon>
        <taxon>Insecta</taxon>
        <taxon>Pterygota</taxon>
        <taxon>Neoptera</taxon>
        <taxon>Endopterygota</taxon>
        <taxon>Lepidoptera</taxon>
        <taxon>Glossata</taxon>
        <taxon>Ditrysia</taxon>
        <taxon>Yponomeutoidea</taxon>
        <taxon>Plutellidae</taxon>
        <taxon>Plutella</taxon>
    </lineage>
</organism>
<evidence type="ECO:0000313" key="1">
    <source>
        <dbReference type="EMBL" id="CAG9124116.1"/>
    </source>
</evidence>
<sequence length="47" mass="5353">MMDHLVFQSLTQGSSLRVTPPSAVESKCFTLKKENLFETKNTSRFMS</sequence>